<evidence type="ECO:0000313" key="3">
    <source>
        <dbReference type="EMBL" id="MRG92988.1"/>
    </source>
</evidence>
<organism evidence="3 4">
    <name type="scientific">Polyangium spumosum</name>
    <dbReference type="NCBI Taxonomy" id="889282"/>
    <lineage>
        <taxon>Bacteria</taxon>
        <taxon>Pseudomonadati</taxon>
        <taxon>Myxococcota</taxon>
        <taxon>Polyangia</taxon>
        <taxon>Polyangiales</taxon>
        <taxon>Polyangiaceae</taxon>
        <taxon>Polyangium</taxon>
    </lineage>
</organism>
<dbReference type="OrthoDB" id="5503549at2"/>
<name>A0A6N7PLU2_9BACT</name>
<proteinExistence type="predicted"/>
<keyword evidence="2" id="KW-0732">Signal</keyword>
<dbReference type="AlphaFoldDB" id="A0A6N7PLU2"/>
<gene>
    <name evidence="3" type="ORF">GF068_13765</name>
</gene>
<protein>
    <recommendedName>
        <fullName evidence="5">PEGA domain-containing protein</fullName>
    </recommendedName>
</protein>
<feature type="signal peptide" evidence="2">
    <location>
        <begin position="1"/>
        <end position="20"/>
    </location>
</feature>
<comment type="caution">
    <text evidence="3">The sequence shown here is derived from an EMBL/GenBank/DDBJ whole genome shotgun (WGS) entry which is preliminary data.</text>
</comment>
<dbReference type="RefSeq" id="WP_153819792.1">
    <property type="nucleotide sequence ID" value="NZ_WJIE01000003.1"/>
</dbReference>
<feature type="chain" id="PRO_5026725990" description="PEGA domain-containing protein" evidence="2">
    <location>
        <begin position="21"/>
        <end position="409"/>
    </location>
</feature>
<evidence type="ECO:0000256" key="2">
    <source>
        <dbReference type="SAM" id="SignalP"/>
    </source>
</evidence>
<evidence type="ECO:0000313" key="4">
    <source>
        <dbReference type="Proteomes" id="UP000440224"/>
    </source>
</evidence>
<dbReference type="EMBL" id="WJIE01000003">
    <property type="protein sequence ID" value="MRG92988.1"/>
    <property type="molecule type" value="Genomic_DNA"/>
</dbReference>
<feature type="region of interest" description="Disordered" evidence="1">
    <location>
        <begin position="218"/>
        <end position="247"/>
    </location>
</feature>
<evidence type="ECO:0008006" key="5">
    <source>
        <dbReference type="Google" id="ProtNLM"/>
    </source>
</evidence>
<accession>A0A6N7PLU2</accession>
<reference evidence="3 4" key="1">
    <citation type="submission" date="2019-10" db="EMBL/GenBank/DDBJ databases">
        <title>A soil myxobacterium in the family Polyangiaceae.</title>
        <authorList>
            <person name="Li Y."/>
            <person name="Wang J."/>
        </authorList>
    </citation>
    <scope>NUCLEOTIDE SEQUENCE [LARGE SCALE GENOMIC DNA]</scope>
    <source>
        <strain evidence="3 4">DSM 14734</strain>
    </source>
</reference>
<evidence type="ECO:0000256" key="1">
    <source>
        <dbReference type="SAM" id="MobiDB-lite"/>
    </source>
</evidence>
<keyword evidence="4" id="KW-1185">Reference proteome</keyword>
<dbReference type="Proteomes" id="UP000440224">
    <property type="component" value="Unassembled WGS sequence"/>
</dbReference>
<sequence>MRYLLGIPLVLLASAGVAQADENPPPKNSAALDETLQGARFTALVSKGDRERAAGKLAEAVMAYAEAFKMKDDPIVGGRLGALLVLLGNPIQAADLLLDAIDRGQGVSAEERHAWLTAYDKARAEVCRLEVTVSEAHARVTLDGAPKNRDGLTGFTLFVPPGAHELRASLKGFEDAVIDFNAIKGGTMQYTLVLRALPTFTPIETPERLLRRRKVDLAANPELPPEDEPPKAEPIRGGVEGEEARSEGRGSVYAGPVMVFGVMSWTPAVGPVIGARYRPNAWLSIGAEGRAAWLPTGVGGAPISAMTAGGLATLCGHYKWAFGCAVGHLGMLRMVASEASFLPEEFVYFRPGLGGRLGAKARLGRSYSLEGSFEILGLPSGVKIGLRDEIIASQPPVMMSVQVGGGWEF</sequence>